<dbReference type="RefSeq" id="XP_009515487.1">
    <property type="nucleotide sequence ID" value="XM_009517192.1"/>
</dbReference>
<dbReference type="GeneID" id="20652540"/>
<dbReference type="EMBL" id="JH159151">
    <property type="protein sequence ID" value="EGZ28212.1"/>
    <property type="molecule type" value="Genomic_DNA"/>
</dbReference>
<keyword evidence="3" id="KW-1185">Reference proteome</keyword>
<evidence type="ECO:0000313" key="3">
    <source>
        <dbReference type="Proteomes" id="UP000002640"/>
    </source>
</evidence>
<feature type="region of interest" description="Disordered" evidence="1">
    <location>
        <begin position="41"/>
        <end position="98"/>
    </location>
</feature>
<organism evidence="2 3">
    <name type="scientific">Phytophthora sojae (strain P6497)</name>
    <name type="common">Soybean stem and root rot agent</name>
    <name type="synonym">Phytophthora megasperma f. sp. glycines</name>
    <dbReference type="NCBI Taxonomy" id="1094619"/>
    <lineage>
        <taxon>Eukaryota</taxon>
        <taxon>Sar</taxon>
        <taxon>Stramenopiles</taxon>
        <taxon>Oomycota</taxon>
        <taxon>Peronosporomycetes</taxon>
        <taxon>Peronosporales</taxon>
        <taxon>Peronosporaceae</taxon>
        <taxon>Phytophthora</taxon>
    </lineage>
</organism>
<accession>G4YKC8</accession>
<protein>
    <recommendedName>
        <fullName evidence="4">GRAM domain-containing protein</fullName>
    </recommendedName>
</protein>
<dbReference type="KEGG" id="psoj:PHYSODRAFT_436917"/>
<dbReference type="InParanoid" id="G4YKC8"/>
<proteinExistence type="predicted"/>
<name>G4YKC8_PHYSP</name>
<dbReference type="AlphaFoldDB" id="G4YKC8"/>
<reference evidence="2 3" key="1">
    <citation type="journal article" date="2006" name="Science">
        <title>Phytophthora genome sequences uncover evolutionary origins and mechanisms of pathogenesis.</title>
        <authorList>
            <person name="Tyler B.M."/>
            <person name="Tripathy S."/>
            <person name="Zhang X."/>
            <person name="Dehal P."/>
            <person name="Jiang R.H."/>
            <person name="Aerts A."/>
            <person name="Arredondo F.D."/>
            <person name="Baxter L."/>
            <person name="Bensasson D."/>
            <person name="Beynon J.L."/>
            <person name="Chapman J."/>
            <person name="Damasceno C.M."/>
            <person name="Dorrance A.E."/>
            <person name="Dou D."/>
            <person name="Dickerman A.W."/>
            <person name="Dubchak I.L."/>
            <person name="Garbelotto M."/>
            <person name="Gijzen M."/>
            <person name="Gordon S.G."/>
            <person name="Govers F."/>
            <person name="Grunwald N.J."/>
            <person name="Huang W."/>
            <person name="Ivors K.L."/>
            <person name="Jones R.W."/>
            <person name="Kamoun S."/>
            <person name="Krampis K."/>
            <person name="Lamour K.H."/>
            <person name="Lee M.K."/>
            <person name="McDonald W.H."/>
            <person name="Medina M."/>
            <person name="Meijer H.J."/>
            <person name="Nordberg E.K."/>
            <person name="Maclean D.J."/>
            <person name="Ospina-Giraldo M.D."/>
            <person name="Morris P.F."/>
            <person name="Phuntumart V."/>
            <person name="Putnam N.H."/>
            <person name="Rash S."/>
            <person name="Rose J.K."/>
            <person name="Sakihama Y."/>
            <person name="Salamov A.A."/>
            <person name="Savidor A."/>
            <person name="Scheuring C.F."/>
            <person name="Smith B.M."/>
            <person name="Sobral B.W."/>
            <person name="Terry A."/>
            <person name="Torto-Alalibo T.A."/>
            <person name="Win J."/>
            <person name="Xu Z."/>
            <person name="Zhang H."/>
            <person name="Grigoriev I.V."/>
            <person name="Rokhsar D.S."/>
            <person name="Boore J.L."/>
        </authorList>
    </citation>
    <scope>NUCLEOTIDE SEQUENCE [LARGE SCALE GENOMIC DNA]</scope>
    <source>
        <strain evidence="2 3">P6497</strain>
    </source>
</reference>
<evidence type="ECO:0008006" key="4">
    <source>
        <dbReference type="Google" id="ProtNLM"/>
    </source>
</evidence>
<feature type="non-terminal residue" evidence="2">
    <location>
        <position position="311"/>
    </location>
</feature>
<dbReference type="OMA" id="WRICKED"/>
<gene>
    <name evidence="2" type="ORF">PHYSODRAFT_436917</name>
</gene>
<feature type="compositionally biased region" description="Low complexity" evidence="1">
    <location>
        <begin position="51"/>
        <end position="71"/>
    </location>
</feature>
<evidence type="ECO:0000313" key="2">
    <source>
        <dbReference type="EMBL" id="EGZ28212.1"/>
    </source>
</evidence>
<sequence>MRDLCIPLETYAYDQEFACALLIGLLEPTLKRYGIKLTDAPDATSGEAAKSGTGAAAPSADAISISDSDTALQEEKVPSPHEPEPIDSSPSTDKEAPSQAGKIYGEMISELVQNLWRVCKEDCEVRLRAKIEEKQQQVTARVEAVQALRVRAVRAIMEVDGAQVSSFNPSAPDDSNNVLLYEASCMVNGIPVTLHVTYGNLIYRTMVPVFARTTVVPFEDVVNVAQTTSFGIQVVSMGLDTTKHTKGITIAMGLEVDLLFQLLHEIFSMHQREIRASITALPPLQQQETEKNPAELQKILCSEEEETKEDE</sequence>
<dbReference type="Proteomes" id="UP000002640">
    <property type="component" value="Unassembled WGS sequence"/>
</dbReference>
<evidence type="ECO:0000256" key="1">
    <source>
        <dbReference type="SAM" id="MobiDB-lite"/>
    </source>
</evidence>
<feature type="compositionally biased region" description="Basic and acidic residues" evidence="1">
    <location>
        <begin position="73"/>
        <end position="84"/>
    </location>
</feature>